<reference evidence="2 3" key="1">
    <citation type="submission" date="2016-08" db="EMBL/GenBank/DDBJ databases">
        <title>Genomes of anaerobic fungi encode conserved fungal cellulosomes for biomass hydrolysis.</title>
        <authorList>
            <consortium name="DOE Joint Genome Institute"/>
            <person name="Haitjema C.H."/>
            <person name="Gilmore S.P."/>
            <person name="Henske J.K."/>
            <person name="Solomon K.V."/>
            <person name="De Groot R."/>
            <person name="Kuo A."/>
            <person name="Mondo S.J."/>
            <person name="Salamov A.A."/>
            <person name="Labutti K."/>
            <person name="Zhao Z."/>
            <person name="Chiniquy J."/>
            <person name="Barry K."/>
            <person name="Brewer H.M."/>
            <person name="Purvine S.O."/>
            <person name="Wright A.T."/>
            <person name="Boxma B."/>
            <person name="Van Alen T."/>
            <person name="Hackstein J.H."/>
            <person name="Baker S.E."/>
            <person name="Grigoriev I.V."/>
            <person name="O'Malley M.A."/>
        </authorList>
    </citation>
    <scope>NUCLEOTIDE SEQUENCE [LARGE SCALE GENOMIC DNA]</scope>
    <source>
        <strain evidence="3">finn</strain>
    </source>
</reference>
<evidence type="ECO:0000256" key="1">
    <source>
        <dbReference type="SAM" id="SignalP"/>
    </source>
</evidence>
<comment type="caution">
    <text evidence="2">The sequence shown here is derived from an EMBL/GenBank/DDBJ whole genome shotgun (WGS) entry which is preliminary data.</text>
</comment>
<dbReference type="EMBL" id="MCFH01000078">
    <property type="protein sequence ID" value="ORX41786.1"/>
    <property type="molecule type" value="Genomic_DNA"/>
</dbReference>
<evidence type="ECO:0000313" key="3">
    <source>
        <dbReference type="Proteomes" id="UP000193719"/>
    </source>
</evidence>
<dbReference type="AlphaFoldDB" id="A0A1Y1UUY5"/>
<gene>
    <name evidence="2" type="ORF">BCR36DRAFT_587728</name>
</gene>
<feature type="chain" id="PRO_5012372551" evidence="1">
    <location>
        <begin position="25"/>
        <end position="170"/>
    </location>
</feature>
<reference evidence="2 3" key="2">
    <citation type="submission" date="2016-08" db="EMBL/GenBank/DDBJ databases">
        <title>Pervasive Adenine N6-methylation of Active Genes in Fungi.</title>
        <authorList>
            <consortium name="DOE Joint Genome Institute"/>
            <person name="Mondo S.J."/>
            <person name="Dannebaum R.O."/>
            <person name="Kuo R.C."/>
            <person name="Labutti K."/>
            <person name="Haridas S."/>
            <person name="Kuo A."/>
            <person name="Salamov A."/>
            <person name="Ahrendt S.R."/>
            <person name="Lipzen A."/>
            <person name="Sullivan W."/>
            <person name="Andreopoulos W.B."/>
            <person name="Clum A."/>
            <person name="Lindquist E."/>
            <person name="Daum C."/>
            <person name="Ramamoorthy G.K."/>
            <person name="Gryganskyi A."/>
            <person name="Culley D."/>
            <person name="Magnuson J.K."/>
            <person name="James T.Y."/>
            <person name="O'Malley M.A."/>
            <person name="Stajich J.E."/>
            <person name="Spatafora J.W."/>
            <person name="Visel A."/>
            <person name="Grigoriev I.V."/>
        </authorList>
    </citation>
    <scope>NUCLEOTIDE SEQUENCE [LARGE SCALE GENOMIC DNA]</scope>
    <source>
        <strain evidence="3">finn</strain>
    </source>
</reference>
<accession>A0A1Y1UUY5</accession>
<dbReference type="Proteomes" id="UP000193719">
    <property type="component" value="Unassembled WGS sequence"/>
</dbReference>
<evidence type="ECO:0000313" key="2">
    <source>
        <dbReference type="EMBL" id="ORX41786.1"/>
    </source>
</evidence>
<organism evidence="2 3">
    <name type="scientific">Piromyces finnis</name>
    <dbReference type="NCBI Taxonomy" id="1754191"/>
    <lineage>
        <taxon>Eukaryota</taxon>
        <taxon>Fungi</taxon>
        <taxon>Fungi incertae sedis</taxon>
        <taxon>Chytridiomycota</taxon>
        <taxon>Chytridiomycota incertae sedis</taxon>
        <taxon>Neocallimastigomycetes</taxon>
        <taxon>Neocallimastigales</taxon>
        <taxon>Neocallimastigaceae</taxon>
        <taxon>Piromyces</taxon>
    </lineage>
</organism>
<sequence length="170" mass="20269">MRFNVLSCLFFIIISCINIICISGLSLDDKRNIEAVIKVYFNDASESCKDEYRHIQKLMLEKDEKAIQNFLSTYRATTCEVNTVAFSEISKELYNFYRNYPRDRDGNKCNEKEVQYRFDQLGICRDECYTKIANFLYIYRYHFRGSRLHRNQMQLMETCGDYTKLVNSVK</sequence>
<proteinExistence type="predicted"/>
<dbReference type="OrthoDB" id="10423397at2759"/>
<keyword evidence="1" id="KW-0732">Signal</keyword>
<dbReference type="PROSITE" id="PS51257">
    <property type="entry name" value="PROKAR_LIPOPROTEIN"/>
    <property type="match status" value="1"/>
</dbReference>
<feature type="signal peptide" evidence="1">
    <location>
        <begin position="1"/>
        <end position="24"/>
    </location>
</feature>
<name>A0A1Y1UUY5_9FUNG</name>
<protein>
    <submittedName>
        <fullName evidence="2">Uncharacterized protein</fullName>
    </submittedName>
</protein>
<keyword evidence="3" id="KW-1185">Reference proteome</keyword>